<evidence type="ECO:0000256" key="7">
    <source>
        <dbReference type="SAM" id="MobiDB-lite"/>
    </source>
</evidence>
<feature type="region of interest" description="Disordered" evidence="7">
    <location>
        <begin position="253"/>
        <end position="335"/>
    </location>
</feature>
<evidence type="ECO:0000256" key="5">
    <source>
        <dbReference type="ARBA" id="ARBA00023329"/>
    </source>
</evidence>
<dbReference type="GO" id="GO:0006886">
    <property type="term" value="P:intracellular protein transport"/>
    <property type="evidence" value="ECO:0007669"/>
    <property type="project" value="InterPro"/>
</dbReference>
<reference evidence="8 9" key="1">
    <citation type="submission" date="2017-09" db="EMBL/GenBank/DDBJ databases">
        <title>Genome sequencing of Besnoitia besnoiti strain Bb-Ger1.</title>
        <authorList>
            <person name="Schares G."/>
            <person name="Venepally P."/>
            <person name="Lorenzi H.A."/>
        </authorList>
    </citation>
    <scope>NUCLEOTIDE SEQUENCE [LARGE SCALE GENOMIC DNA]</scope>
    <source>
        <strain evidence="8 9">Bb-Ger1</strain>
    </source>
</reference>
<feature type="compositionally biased region" description="Polar residues" evidence="7">
    <location>
        <begin position="22"/>
        <end position="41"/>
    </location>
</feature>
<feature type="compositionally biased region" description="Basic and acidic residues" evidence="7">
    <location>
        <begin position="200"/>
        <end position="238"/>
    </location>
</feature>
<keyword evidence="4 6" id="KW-0168">Coated pit</keyword>
<dbReference type="GO" id="GO:0005198">
    <property type="term" value="F:structural molecule activity"/>
    <property type="evidence" value="ECO:0007669"/>
    <property type="project" value="InterPro"/>
</dbReference>
<dbReference type="Pfam" id="PF01086">
    <property type="entry name" value="Clathrin_lg_ch"/>
    <property type="match status" value="1"/>
</dbReference>
<dbReference type="GO" id="GO:0032050">
    <property type="term" value="F:clathrin heavy chain binding"/>
    <property type="evidence" value="ECO:0007669"/>
    <property type="project" value="TreeGrafter"/>
</dbReference>
<name>A0A2A9MLZ0_BESBE</name>
<comment type="function">
    <text evidence="6">Clathrin is the major protein of the polyhedral coat of coated pits and vesicles.</text>
</comment>
<dbReference type="AlphaFoldDB" id="A0A2A9MLZ0"/>
<dbReference type="GeneID" id="40309642"/>
<evidence type="ECO:0000256" key="3">
    <source>
        <dbReference type="ARBA" id="ARBA00023136"/>
    </source>
</evidence>
<dbReference type="GO" id="GO:0030130">
    <property type="term" value="C:clathrin coat of trans-Golgi network vesicle"/>
    <property type="evidence" value="ECO:0007669"/>
    <property type="project" value="InterPro"/>
</dbReference>
<feature type="region of interest" description="Disordered" evidence="7">
    <location>
        <begin position="1"/>
        <end position="62"/>
    </location>
</feature>
<comment type="caution">
    <text evidence="8">The sequence shown here is derived from an EMBL/GenBank/DDBJ whole genome shotgun (WGS) entry which is preliminary data.</text>
</comment>
<evidence type="ECO:0000256" key="1">
    <source>
        <dbReference type="ARBA" id="ARBA00004180"/>
    </source>
</evidence>
<dbReference type="Proteomes" id="UP000224006">
    <property type="component" value="Chromosome III"/>
</dbReference>
<feature type="compositionally biased region" description="Basic and acidic residues" evidence="7">
    <location>
        <begin position="135"/>
        <end position="144"/>
    </location>
</feature>
<feature type="region of interest" description="Disordered" evidence="7">
    <location>
        <begin position="135"/>
        <end position="238"/>
    </location>
</feature>
<comment type="similarity">
    <text evidence="2 6">Belongs to the clathrin light chain family.</text>
</comment>
<dbReference type="GO" id="GO:0072583">
    <property type="term" value="P:clathrin-dependent endocytosis"/>
    <property type="evidence" value="ECO:0007669"/>
    <property type="project" value="TreeGrafter"/>
</dbReference>
<dbReference type="KEGG" id="bbes:BESB_047120"/>
<dbReference type="PANTHER" id="PTHR10639">
    <property type="entry name" value="CLATHRIN LIGHT CHAIN"/>
    <property type="match status" value="1"/>
</dbReference>
<evidence type="ECO:0000256" key="4">
    <source>
        <dbReference type="ARBA" id="ARBA00023176"/>
    </source>
</evidence>
<proteinExistence type="inferred from homology"/>
<evidence type="ECO:0000313" key="8">
    <source>
        <dbReference type="EMBL" id="PFH36520.1"/>
    </source>
</evidence>
<keyword evidence="9" id="KW-1185">Reference proteome</keyword>
<sequence>MDGDFGAASGGFGDIDDFASSQDMSLNPSPLPAQSSTSPFVSRSPREDSGANLQLSGGFGDSDLSAFQPGADTFVNGVRDASRDVDPFFDNASRAADTFLVEENDMFLMEGNGEKRTSSEIGAGSGYSPPVFQEERAASQKRLGEEDEFSTPGHMNGVYGLMPEPTPAEPQIRKEEMPNGQPAQNSQRSTSANVDTQVDEQARRAVEAVQEQMRREVEARRREEDEMKREQRELAQEELKDFYERRKQLIERRSKANQAKENESGNLTASERSGSWSRVIQLIDADDKVRSRGASSAGASNAAIGSKDRCKMRELLVELSSQEEGTAGGDKRGMN</sequence>
<dbReference type="InterPro" id="IPR000996">
    <property type="entry name" value="Clathrin_L-chain"/>
</dbReference>
<dbReference type="EMBL" id="NWUJ01000003">
    <property type="protein sequence ID" value="PFH36520.1"/>
    <property type="molecule type" value="Genomic_DNA"/>
</dbReference>
<keyword evidence="3 6" id="KW-0472">Membrane</keyword>
<protein>
    <recommendedName>
        <fullName evidence="6">Clathrin light chain</fullName>
    </recommendedName>
</protein>
<dbReference type="VEuPathDB" id="ToxoDB:BESB_047120"/>
<feature type="compositionally biased region" description="Polar residues" evidence="7">
    <location>
        <begin position="181"/>
        <end position="196"/>
    </location>
</feature>
<accession>A0A2A9MLZ0</accession>
<feature type="compositionally biased region" description="Low complexity" evidence="7">
    <location>
        <begin position="292"/>
        <end position="305"/>
    </location>
</feature>
<evidence type="ECO:0000313" key="9">
    <source>
        <dbReference type="Proteomes" id="UP000224006"/>
    </source>
</evidence>
<feature type="compositionally biased region" description="Basic and acidic residues" evidence="7">
    <location>
        <begin position="253"/>
        <end position="263"/>
    </location>
</feature>
<comment type="subcellular location">
    <subcellularLocation>
        <location evidence="1 6">Cytoplasmic vesicle membrane</location>
        <topology evidence="1 6">Peripheral membrane protein</topology>
        <orientation evidence="1 6">Cytoplasmic side</orientation>
    </subcellularLocation>
    <subcellularLocation>
        <location evidence="6">Membrane</location>
        <location evidence="6">Coated pit</location>
        <topology evidence="6">Peripheral membrane protein</topology>
        <orientation evidence="6">Cytoplasmic side</orientation>
    </subcellularLocation>
    <text evidence="6">Cytoplasmic face of coated pits and vesicles.</text>
</comment>
<dbReference type="OrthoDB" id="331465at2759"/>
<feature type="compositionally biased region" description="Basic and acidic residues" evidence="7">
    <location>
        <begin position="306"/>
        <end position="316"/>
    </location>
</feature>
<dbReference type="GO" id="GO:0030132">
    <property type="term" value="C:clathrin coat of coated pit"/>
    <property type="evidence" value="ECO:0007669"/>
    <property type="project" value="InterPro"/>
</dbReference>
<dbReference type="RefSeq" id="XP_029220529.1">
    <property type="nucleotide sequence ID" value="XM_029363163.1"/>
</dbReference>
<evidence type="ECO:0000256" key="2">
    <source>
        <dbReference type="ARBA" id="ARBA00005263"/>
    </source>
</evidence>
<keyword evidence="5 6" id="KW-0968">Cytoplasmic vesicle</keyword>
<organism evidence="8 9">
    <name type="scientific">Besnoitia besnoiti</name>
    <name type="common">Apicomplexan protozoan</name>
    <dbReference type="NCBI Taxonomy" id="94643"/>
    <lineage>
        <taxon>Eukaryota</taxon>
        <taxon>Sar</taxon>
        <taxon>Alveolata</taxon>
        <taxon>Apicomplexa</taxon>
        <taxon>Conoidasida</taxon>
        <taxon>Coccidia</taxon>
        <taxon>Eucoccidiorida</taxon>
        <taxon>Eimeriorina</taxon>
        <taxon>Sarcocystidae</taxon>
        <taxon>Besnoitia</taxon>
    </lineage>
</organism>
<feature type="compositionally biased region" description="Polar residues" evidence="7">
    <location>
        <begin position="264"/>
        <end position="278"/>
    </location>
</feature>
<evidence type="ECO:0000256" key="6">
    <source>
        <dbReference type="RuleBase" id="RU363137"/>
    </source>
</evidence>
<dbReference type="PANTHER" id="PTHR10639:SF7">
    <property type="entry name" value="CLATHRIN LIGHT CHAIN"/>
    <property type="match status" value="1"/>
</dbReference>
<gene>
    <name evidence="8" type="ORF">BESB_047120</name>
</gene>